<evidence type="ECO:0000313" key="3">
    <source>
        <dbReference type="Proteomes" id="UP000440004"/>
    </source>
</evidence>
<dbReference type="Proteomes" id="UP000440004">
    <property type="component" value="Unassembled WGS sequence"/>
</dbReference>
<name>A0A6A7K5T4_9FIRM</name>
<protein>
    <submittedName>
        <fullName evidence="2">DUF4321 domain-containing protein</fullName>
    </submittedName>
</protein>
<dbReference type="AlphaFoldDB" id="A0A6A7K5T4"/>
<evidence type="ECO:0000313" key="2">
    <source>
        <dbReference type="EMBL" id="MPW24839.1"/>
    </source>
</evidence>
<organism evidence="2 3">
    <name type="scientific">Alkalibaculum sporogenes</name>
    <dbReference type="NCBI Taxonomy" id="2655001"/>
    <lineage>
        <taxon>Bacteria</taxon>
        <taxon>Bacillati</taxon>
        <taxon>Bacillota</taxon>
        <taxon>Clostridia</taxon>
        <taxon>Eubacteriales</taxon>
        <taxon>Eubacteriaceae</taxon>
        <taxon>Alkalibaculum</taxon>
    </lineage>
</organism>
<sequence length="85" mass="9506">MKLKKGNVMLVLIVIFSLVIGNFVGELISEYLSIFGRTINISILSDGAPWIIDLSFLRFAFGLVINLNLGSIIFLILGLIIFYRN</sequence>
<comment type="caution">
    <text evidence="2">The sequence shown here is derived from an EMBL/GenBank/DDBJ whole genome shotgun (WGS) entry which is preliminary data.</text>
</comment>
<gene>
    <name evidence="2" type="ORF">GC105_03415</name>
</gene>
<proteinExistence type="predicted"/>
<dbReference type="RefSeq" id="WP_152801719.1">
    <property type="nucleotide sequence ID" value="NZ_WHNX01000004.1"/>
</dbReference>
<keyword evidence="1" id="KW-1133">Transmembrane helix</keyword>
<keyword evidence="3" id="KW-1185">Reference proteome</keyword>
<evidence type="ECO:0000256" key="1">
    <source>
        <dbReference type="SAM" id="Phobius"/>
    </source>
</evidence>
<keyword evidence="1" id="KW-0812">Transmembrane</keyword>
<accession>A0A6A7K5T4</accession>
<feature type="transmembrane region" description="Helical" evidence="1">
    <location>
        <begin position="7"/>
        <end position="25"/>
    </location>
</feature>
<reference evidence="2 3" key="1">
    <citation type="submission" date="2019-10" db="EMBL/GenBank/DDBJ databases">
        <title>Alkalibaculum tamaniensis sp.nov., a new alkaliphilic acetogen, isolated on methoxylated aromatics from a mud volcano.</title>
        <authorList>
            <person name="Khomyakova M.A."/>
            <person name="Merkel A.Y."/>
            <person name="Bonch-Osmolovskaya E.A."/>
            <person name="Slobodkin A.I."/>
        </authorList>
    </citation>
    <scope>NUCLEOTIDE SEQUENCE [LARGE SCALE GENOMIC DNA]</scope>
    <source>
        <strain evidence="2 3">M08DMB</strain>
    </source>
</reference>
<keyword evidence="1" id="KW-0472">Membrane</keyword>
<dbReference type="EMBL" id="WHNX01000004">
    <property type="protein sequence ID" value="MPW24839.1"/>
    <property type="molecule type" value="Genomic_DNA"/>
</dbReference>
<feature type="transmembrane region" description="Helical" evidence="1">
    <location>
        <begin position="59"/>
        <end position="83"/>
    </location>
</feature>